<gene>
    <name evidence="10" type="ORF">LCGC14_0968810</name>
</gene>
<keyword evidence="7 8" id="KW-0472">Membrane</keyword>
<dbReference type="GO" id="GO:0005886">
    <property type="term" value="C:plasma membrane"/>
    <property type="evidence" value="ECO:0007669"/>
    <property type="project" value="UniProtKB-SubCell"/>
</dbReference>
<keyword evidence="5 8" id="KW-0812">Transmembrane</keyword>
<dbReference type="InterPro" id="IPR042094">
    <property type="entry name" value="T2SS_GspF_sf"/>
</dbReference>
<name>A0A0F9RIM2_9ZZZZ</name>
<dbReference type="PANTHER" id="PTHR30012">
    <property type="entry name" value="GENERAL SECRETION PATHWAY PROTEIN"/>
    <property type="match status" value="1"/>
</dbReference>
<dbReference type="FunFam" id="1.20.81.30:FF:000001">
    <property type="entry name" value="Type II secretion system protein F"/>
    <property type="match status" value="2"/>
</dbReference>
<keyword evidence="3" id="KW-1003">Cell membrane</keyword>
<evidence type="ECO:0000256" key="2">
    <source>
        <dbReference type="ARBA" id="ARBA00005745"/>
    </source>
</evidence>
<protein>
    <recommendedName>
        <fullName evidence="9">Type II secretion system protein GspF domain-containing protein</fullName>
    </recommendedName>
</protein>
<dbReference type="InterPro" id="IPR003004">
    <property type="entry name" value="GspF/PilC"/>
</dbReference>
<dbReference type="Pfam" id="PF00482">
    <property type="entry name" value="T2SSF"/>
    <property type="match status" value="2"/>
</dbReference>
<comment type="caution">
    <text evidence="10">The sequence shown here is derived from an EMBL/GenBank/DDBJ whole genome shotgun (WGS) entry which is preliminary data.</text>
</comment>
<proteinExistence type="inferred from homology"/>
<feature type="domain" description="Type II secretion system protein GspF" evidence="9">
    <location>
        <begin position="72"/>
        <end position="194"/>
    </location>
</feature>
<keyword evidence="6 8" id="KW-1133">Transmembrane helix</keyword>
<comment type="subcellular location">
    <subcellularLocation>
        <location evidence="1">Cell inner membrane</location>
        <topology evidence="1">Multi-pass membrane protein</topology>
    </subcellularLocation>
</comment>
<organism evidence="10">
    <name type="scientific">marine sediment metagenome</name>
    <dbReference type="NCBI Taxonomy" id="412755"/>
    <lineage>
        <taxon>unclassified sequences</taxon>
        <taxon>metagenomes</taxon>
        <taxon>ecological metagenomes</taxon>
    </lineage>
</organism>
<accession>A0A0F9RIM2</accession>
<evidence type="ECO:0000256" key="5">
    <source>
        <dbReference type="ARBA" id="ARBA00022692"/>
    </source>
</evidence>
<dbReference type="Gene3D" id="1.20.81.30">
    <property type="entry name" value="Type II secretion system (T2SS), domain F"/>
    <property type="match status" value="2"/>
</dbReference>
<keyword evidence="4" id="KW-0997">Cell inner membrane</keyword>
<sequence length="405" mass="42186">MAAFSYKAVDKSGAGSSGLIEASSASAARQELRARALLPISVEPTRKGLAGASVFASGRSKSIGGRALTVVTRQLATLIGAGVRIEDALKTVADQASNAKVAALMLTLRADVLDGQGLAPALDAHPHIFGAFYRASVKAGETSGRLGGVMDHLADFVETRSKNRQTVQLALLYPAILALVSLGVIVALLVYVVPDIVKVFTSRGAELPFLTRSLIAVSDFVANYGLIVLGTVLGLIALGAWLLKRPSARMRFDQWTAQAWPMRHFVLKSNATQFAGTLATLTVSRVPLSEALEAAGDTIGNRYIRAKAQAVGARVREGTALSKAMHQAAVFPPLLVAMVASGEAGGTLGASLTRAAADQARDLDALVSALVALVEPAVLLLMGGVVMLLVLSILLPIVNLNNLVI</sequence>
<dbReference type="AlphaFoldDB" id="A0A0F9RIM2"/>
<feature type="domain" description="Type II secretion system protein GspF" evidence="9">
    <location>
        <begin position="274"/>
        <end position="396"/>
    </location>
</feature>
<reference evidence="10" key="1">
    <citation type="journal article" date="2015" name="Nature">
        <title>Complex archaea that bridge the gap between prokaryotes and eukaryotes.</title>
        <authorList>
            <person name="Spang A."/>
            <person name="Saw J.H."/>
            <person name="Jorgensen S.L."/>
            <person name="Zaremba-Niedzwiedzka K."/>
            <person name="Martijn J."/>
            <person name="Lind A.E."/>
            <person name="van Eijk R."/>
            <person name="Schleper C."/>
            <person name="Guy L."/>
            <person name="Ettema T.J."/>
        </authorList>
    </citation>
    <scope>NUCLEOTIDE SEQUENCE</scope>
</reference>
<evidence type="ECO:0000313" key="10">
    <source>
        <dbReference type="EMBL" id="KKN17138.1"/>
    </source>
</evidence>
<evidence type="ECO:0000256" key="3">
    <source>
        <dbReference type="ARBA" id="ARBA00022475"/>
    </source>
</evidence>
<evidence type="ECO:0000256" key="6">
    <source>
        <dbReference type="ARBA" id="ARBA00022989"/>
    </source>
</evidence>
<evidence type="ECO:0000256" key="4">
    <source>
        <dbReference type="ARBA" id="ARBA00022519"/>
    </source>
</evidence>
<dbReference type="InterPro" id="IPR018076">
    <property type="entry name" value="T2SS_GspF_dom"/>
</dbReference>
<feature type="transmembrane region" description="Helical" evidence="8">
    <location>
        <begin position="170"/>
        <end position="193"/>
    </location>
</feature>
<dbReference type="EMBL" id="LAZR01003551">
    <property type="protein sequence ID" value="KKN17138.1"/>
    <property type="molecule type" value="Genomic_DNA"/>
</dbReference>
<dbReference type="GO" id="GO:0015628">
    <property type="term" value="P:protein secretion by the type II secretion system"/>
    <property type="evidence" value="ECO:0007669"/>
    <property type="project" value="TreeGrafter"/>
</dbReference>
<evidence type="ECO:0000256" key="1">
    <source>
        <dbReference type="ARBA" id="ARBA00004429"/>
    </source>
</evidence>
<feature type="transmembrane region" description="Helical" evidence="8">
    <location>
        <begin position="221"/>
        <end position="243"/>
    </location>
</feature>
<dbReference type="PRINTS" id="PR00812">
    <property type="entry name" value="BCTERIALGSPF"/>
</dbReference>
<comment type="similarity">
    <text evidence="2">Belongs to the GSP F family.</text>
</comment>
<evidence type="ECO:0000259" key="9">
    <source>
        <dbReference type="Pfam" id="PF00482"/>
    </source>
</evidence>
<feature type="transmembrane region" description="Helical" evidence="8">
    <location>
        <begin position="378"/>
        <end position="398"/>
    </location>
</feature>
<evidence type="ECO:0000256" key="7">
    <source>
        <dbReference type="ARBA" id="ARBA00023136"/>
    </source>
</evidence>
<dbReference type="PANTHER" id="PTHR30012:SF0">
    <property type="entry name" value="TYPE II SECRETION SYSTEM PROTEIN F-RELATED"/>
    <property type="match status" value="1"/>
</dbReference>
<evidence type="ECO:0000256" key="8">
    <source>
        <dbReference type="SAM" id="Phobius"/>
    </source>
</evidence>